<name>A0A7T8HI90_CALRO</name>
<dbReference type="PANTHER" id="PTHR11360:SF284">
    <property type="entry name" value="EG:103B4.3 PROTEIN-RELATED"/>
    <property type="match status" value="1"/>
</dbReference>
<dbReference type="AlphaFoldDB" id="A0A7T8HI90"/>
<dbReference type="Proteomes" id="UP000595437">
    <property type="component" value="Chromosome 7"/>
</dbReference>
<proteinExistence type="predicted"/>
<protein>
    <submittedName>
        <fullName evidence="4">Monocarboxylate transporter 6like</fullName>
    </submittedName>
</protein>
<feature type="transmembrane region" description="Helical" evidence="2">
    <location>
        <begin position="53"/>
        <end position="74"/>
    </location>
</feature>
<feature type="non-terminal residue" evidence="4">
    <location>
        <position position="149"/>
    </location>
</feature>
<keyword evidence="5" id="KW-1185">Reference proteome</keyword>
<dbReference type="Gene3D" id="1.20.1250.20">
    <property type="entry name" value="MFS general substrate transporter like domains"/>
    <property type="match status" value="1"/>
</dbReference>
<dbReference type="SUPFAM" id="SSF103473">
    <property type="entry name" value="MFS general substrate transporter"/>
    <property type="match status" value="1"/>
</dbReference>
<dbReference type="InterPro" id="IPR036259">
    <property type="entry name" value="MFS_trans_sf"/>
</dbReference>
<sequence length="149" mass="15840">MKTILKDQGCWPWTVVASSFITQVFIFGTIWTVGIWNSVFMEEFGATAAKTSLIGSLLNAITYLGGLLSSLLIFKFSCRAIVSLGGALATFGLLMSSLVPNVELLYLTFSTCTGLGLGLAFTPSVVIICDYFEEKRALALGIASSGAGF</sequence>
<evidence type="ECO:0000313" key="4">
    <source>
        <dbReference type="EMBL" id="QQP50496.1"/>
    </source>
</evidence>
<dbReference type="EMBL" id="CP045896">
    <property type="protein sequence ID" value="QQP50496.1"/>
    <property type="molecule type" value="Genomic_DNA"/>
</dbReference>
<dbReference type="PROSITE" id="PS50850">
    <property type="entry name" value="MFS"/>
    <property type="match status" value="1"/>
</dbReference>
<evidence type="ECO:0000256" key="2">
    <source>
        <dbReference type="SAM" id="Phobius"/>
    </source>
</evidence>
<dbReference type="PANTHER" id="PTHR11360">
    <property type="entry name" value="MONOCARBOXYLATE TRANSPORTER"/>
    <property type="match status" value="1"/>
</dbReference>
<dbReference type="InterPro" id="IPR011701">
    <property type="entry name" value="MFS"/>
</dbReference>
<dbReference type="OrthoDB" id="410267at2759"/>
<dbReference type="GO" id="GO:0016020">
    <property type="term" value="C:membrane"/>
    <property type="evidence" value="ECO:0007669"/>
    <property type="project" value="UniProtKB-SubCell"/>
</dbReference>
<dbReference type="InterPro" id="IPR020846">
    <property type="entry name" value="MFS_dom"/>
</dbReference>
<reference evidence="5" key="1">
    <citation type="submission" date="2021-01" db="EMBL/GenBank/DDBJ databases">
        <title>Caligus Genome Assembly.</title>
        <authorList>
            <person name="Gallardo-Escarate C."/>
        </authorList>
    </citation>
    <scope>NUCLEOTIDE SEQUENCE [LARGE SCALE GENOMIC DNA]</scope>
</reference>
<dbReference type="GO" id="GO:0008028">
    <property type="term" value="F:monocarboxylic acid transmembrane transporter activity"/>
    <property type="evidence" value="ECO:0007669"/>
    <property type="project" value="TreeGrafter"/>
</dbReference>
<dbReference type="InterPro" id="IPR050327">
    <property type="entry name" value="Proton-linked_MCT"/>
</dbReference>
<keyword evidence="2" id="KW-0812">Transmembrane</keyword>
<evidence type="ECO:0000259" key="3">
    <source>
        <dbReference type="PROSITE" id="PS50850"/>
    </source>
</evidence>
<gene>
    <name evidence="4" type="ORF">FKW44_011511</name>
</gene>
<evidence type="ECO:0000256" key="1">
    <source>
        <dbReference type="ARBA" id="ARBA00004141"/>
    </source>
</evidence>
<feature type="domain" description="Major facilitator superfamily (MFS) profile" evidence="3">
    <location>
        <begin position="12"/>
        <end position="149"/>
    </location>
</feature>
<feature type="transmembrane region" description="Helical" evidence="2">
    <location>
        <begin position="81"/>
        <end position="99"/>
    </location>
</feature>
<evidence type="ECO:0000313" key="5">
    <source>
        <dbReference type="Proteomes" id="UP000595437"/>
    </source>
</evidence>
<comment type="subcellular location">
    <subcellularLocation>
        <location evidence="1">Membrane</location>
        <topology evidence="1">Multi-pass membrane protein</topology>
    </subcellularLocation>
</comment>
<accession>A0A7T8HI90</accession>
<feature type="transmembrane region" description="Helical" evidence="2">
    <location>
        <begin position="105"/>
        <end position="129"/>
    </location>
</feature>
<keyword evidence="2" id="KW-0472">Membrane</keyword>
<organism evidence="4 5">
    <name type="scientific">Caligus rogercresseyi</name>
    <name type="common">Sea louse</name>
    <dbReference type="NCBI Taxonomy" id="217165"/>
    <lineage>
        <taxon>Eukaryota</taxon>
        <taxon>Metazoa</taxon>
        <taxon>Ecdysozoa</taxon>
        <taxon>Arthropoda</taxon>
        <taxon>Crustacea</taxon>
        <taxon>Multicrustacea</taxon>
        <taxon>Hexanauplia</taxon>
        <taxon>Copepoda</taxon>
        <taxon>Siphonostomatoida</taxon>
        <taxon>Caligidae</taxon>
        <taxon>Caligus</taxon>
    </lineage>
</organism>
<feature type="transmembrane region" description="Helical" evidence="2">
    <location>
        <begin position="12"/>
        <end position="33"/>
    </location>
</feature>
<keyword evidence="2" id="KW-1133">Transmembrane helix</keyword>
<dbReference type="Pfam" id="PF07690">
    <property type="entry name" value="MFS_1"/>
    <property type="match status" value="1"/>
</dbReference>